<proteinExistence type="predicted"/>
<accession>A0A839GNK8</accession>
<feature type="chain" id="PRO_5032732700" description="DUF4270 domain-containing protein" evidence="1">
    <location>
        <begin position="21"/>
        <end position="474"/>
    </location>
</feature>
<protein>
    <recommendedName>
        <fullName evidence="4">DUF4270 domain-containing protein</fullName>
    </recommendedName>
</protein>
<dbReference type="Proteomes" id="UP000563094">
    <property type="component" value="Unassembled WGS sequence"/>
</dbReference>
<comment type="caution">
    <text evidence="2">The sequence shown here is derived from an EMBL/GenBank/DDBJ whole genome shotgun (WGS) entry which is preliminary data.</text>
</comment>
<dbReference type="Pfam" id="PF14092">
    <property type="entry name" value="DUF4270"/>
    <property type="match status" value="1"/>
</dbReference>
<dbReference type="AlphaFoldDB" id="A0A839GNK8"/>
<evidence type="ECO:0008006" key="4">
    <source>
        <dbReference type="Google" id="ProtNLM"/>
    </source>
</evidence>
<evidence type="ECO:0000313" key="2">
    <source>
        <dbReference type="EMBL" id="MBA9076018.1"/>
    </source>
</evidence>
<organism evidence="2 3">
    <name type="scientific">Rufibacter quisquiliarum</name>
    <dbReference type="NCBI Taxonomy" id="1549639"/>
    <lineage>
        <taxon>Bacteria</taxon>
        <taxon>Pseudomonadati</taxon>
        <taxon>Bacteroidota</taxon>
        <taxon>Cytophagia</taxon>
        <taxon>Cytophagales</taxon>
        <taxon>Hymenobacteraceae</taxon>
        <taxon>Rufibacter</taxon>
    </lineage>
</organism>
<dbReference type="RefSeq" id="WP_082893712.1">
    <property type="nucleotide sequence ID" value="NZ_JACJIQ010000002.1"/>
</dbReference>
<keyword evidence="3" id="KW-1185">Reference proteome</keyword>
<sequence length="474" mass="51177">MNWRISKAAAVLFLSSFLFSSCEDPTAIGLELQEPGSLIGVTYTDTATINASTVLLKDSIVALTAARTLVGRLEDPETGTVTARTFTEISLTSSNVAFDPNNGADSLVLRLDYDYYYGDTLQATTWNVHKLTNGFKDDTTYFTSGRMPYAPEVLGSVTFTPRPRSTYVTLGGTSGTDTLTKGNPVLVNIKLNTEAGKALANEILAQSDKAPLKTQQNFINSLLKGLAIVPAAGSTKNVLGVNLTSINTSLTLYYTSKTDSKGKSYTFVPSDRFFNQIQGDRAGTALASLVNNASSISSEAAGFQTYLQAGTGLVTKLTFPYLANFRKNQAGEKRDLLINKAELIIPVKASTVTSQYPLPSMVTLLEATTNNRISLSNSYPVPVQGEGTGQGAVLVYREKEKAYVVNITTYLQNLLYERRVSNGLILFPSSLSSNLSAPTANAQTINRAIIEANQRSDNTGTNKIRLKVYYSTPQ</sequence>
<dbReference type="PROSITE" id="PS51257">
    <property type="entry name" value="PROKAR_LIPOPROTEIN"/>
    <property type="match status" value="1"/>
</dbReference>
<evidence type="ECO:0000256" key="1">
    <source>
        <dbReference type="SAM" id="SignalP"/>
    </source>
</evidence>
<evidence type="ECO:0000313" key="3">
    <source>
        <dbReference type="Proteomes" id="UP000563094"/>
    </source>
</evidence>
<name>A0A839GNK8_9BACT</name>
<dbReference type="InterPro" id="IPR025366">
    <property type="entry name" value="DUF4270"/>
</dbReference>
<dbReference type="EMBL" id="JACJIQ010000002">
    <property type="protein sequence ID" value="MBA9076018.1"/>
    <property type="molecule type" value="Genomic_DNA"/>
</dbReference>
<keyword evidence="1" id="KW-0732">Signal</keyword>
<gene>
    <name evidence="2" type="ORF">FHS90_000720</name>
</gene>
<reference evidence="2 3" key="1">
    <citation type="submission" date="2020-08" db="EMBL/GenBank/DDBJ databases">
        <title>Genomic Encyclopedia of Type Strains, Phase IV (KMG-IV): sequencing the most valuable type-strain genomes for metagenomic binning, comparative biology and taxonomic classification.</title>
        <authorList>
            <person name="Goeker M."/>
        </authorList>
    </citation>
    <scope>NUCLEOTIDE SEQUENCE [LARGE SCALE GENOMIC DNA]</scope>
    <source>
        <strain evidence="2 3">DSM 29854</strain>
    </source>
</reference>
<feature type="signal peptide" evidence="1">
    <location>
        <begin position="1"/>
        <end position="20"/>
    </location>
</feature>